<dbReference type="InterPro" id="IPR013517">
    <property type="entry name" value="FG-GAP"/>
</dbReference>
<dbReference type="EMBL" id="ML977145">
    <property type="protein sequence ID" value="KAF1989309.1"/>
    <property type="molecule type" value="Genomic_DNA"/>
</dbReference>
<evidence type="ECO:0000313" key="5">
    <source>
        <dbReference type="Proteomes" id="UP000800041"/>
    </source>
</evidence>
<dbReference type="Gene3D" id="3.40.50.1110">
    <property type="entry name" value="SGNH hydrolase"/>
    <property type="match status" value="1"/>
</dbReference>
<dbReference type="InterPro" id="IPR036514">
    <property type="entry name" value="SGNH_hydro_sf"/>
</dbReference>
<feature type="domain" description="SGNH hydrolase-type esterase" evidence="3">
    <location>
        <begin position="69"/>
        <end position="217"/>
    </location>
</feature>
<organism evidence="4 5">
    <name type="scientific">Aulographum hederae CBS 113979</name>
    <dbReference type="NCBI Taxonomy" id="1176131"/>
    <lineage>
        <taxon>Eukaryota</taxon>
        <taxon>Fungi</taxon>
        <taxon>Dikarya</taxon>
        <taxon>Ascomycota</taxon>
        <taxon>Pezizomycotina</taxon>
        <taxon>Dothideomycetes</taxon>
        <taxon>Pleosporomycetidae</taxon>
        <taxon>Aulographales</taxon>
        <taxon>Aulographaceae</taxon>
    </lineage>
</organism>
<dbReference type="InterPro" id="IPR051532">
    <property type="entry name" value="Ester_Hydrolysis_Enzymes"/>
</dbReference>
<reference evidence="4" key="1">
    <citation type="journal article" date="2020" name="Stud. Mycol.">
        <title>101 Dothideomycetes genomes: a test case for predicting lifestyles and emergence of pathogens.</title>
        <authorList>
            <person name="Haridas S."/>
            <person name="Albert R."/>
            <person name="Binder M."/>
            <person name="Bloem J."/>
            <person name="Labutti K."/>
            <person name="Salamov A."/>
            <person name="Andreopoulos B."/>
            <person name="Baker S."/>
            <person name="Barry K."/>
            <person name="Bills G."/>
            <person name="Bluhm B."/>
            <person name="Cannon C."/>
            <person name="Castanera R."/>
            <person name="Culley D."/>
            <person name="Daum C."/>
            <person name="Ezra D."/>
            <person name="Gonzalez J."/>
            <person name="Henrissat B."/>
            <person name="Kuo A."/>
            <person name="Liang C."/>
            <person name="Lipzen A."/>
            <person name="Lutzoni F."/>
            <person name="Magnuson J."/>
            <person name="Mondo S."/>
            <person name="Nolan M."/>
            <person name="Ohm R."/>
            <person name="Pangilinan J."/>
            <person name="Park H.-J."/>
            <person name="Ramirez L."/>
            <person name="Alfaro M."/>
            <person name="Sun H."/>
            <person name="Tritt A."/>
            <person name="Yoshinaga Y."/>
            <person name="Zwiers L.-H."/>
            <person name="Turgeon B."/>
            <person name="Goodwin S."/>
            <person name="Spatafora J."/>
            <person name="Crous P."/>
            <person name="Grigoriev I."/>
        </authorList>
    </citation>
    <scope>NUCLEOTIDE SEQUENCE</scope>
    <source>
        <strain evidence="4">CBS 113979</strain>
    </source>
</reference>
<sequence length="480" mass="51146">MTNQGLHIRLAWALCVCIFSSASLAVYLPPTHLSTAPPRHDSNQPSNNHSLLVSKRAEISGMDLRILTLGDSITWGALSSTNIGWRGPLQKLLLAGGGTAGSTVDFIGALHSGNMADSDTEGHSGSFLGEIVNWVSPAIKAHPNIVTIHAGTNDMDKDRDVSTAVDRLEAIVRAVNTGSPTATILLAMIIFANDPVMQARNNVYNDEITNLAQALKTEGMKIMAQKWNDAILEAERLGYLTAPITPTQTTGTGLGVAGARPGSSGGHEDCTGNNWREVGTIADKIRLYKAAGTVAAGVAGATTETVQFADVDGDGKDDYLVVLKNGSVTAYINNGNIPEGSGTNWKAIGQLAAGTGPGSHVRFFDVDGDGFADYLMLNDDGSVDWYRNTRNVNKNAGSRNFDEKRLFCASFGEPWNKVVIQDLNGDGKADYMILYGDGSRLSASSLYQQLGLDAILAFLSSTFYIQSSYSVFIFRSHSSS</sequence>
<keyword evidence="5" id="KW-1185">Reference proteome</keyword>
<name>A0A6G1H8H1_9PEZI</name>
<dbReference type="GO" id="GO:0004622">
    <property type="term" value="F:phosphatidylcholine lysophospholipase activity"/>
    <property type="evidence" value="ECO:0007669"/>
    <property type="project" value="TreeGrafter"/>
</dbReference>
<dbReference type="SUPFAM" id="SSF52266">
    <property type="entry name" value="SGNH hydrolase"/>
    <property type="match status" value="1"/>
</dbReference>
<proteinExistence type="predicted"/>
<dbReference type="Proteomes" id="UP000800041">
    <property type="component" value="Unassembled WGS sequence"/>
</dbReference>
<dbReference type="InterPro" id="IPR013830">
    <property type="entry name" value="SGNH_hydro"/>
</dbReference>
<dbReference type="Pfam" id="PF13517">
    <property type="entry name" value="FG-GAP_3"/>
    <property type="match status" value="1"/>
</dbReference>
<evidence type="ECO:0000313" key="4">
    <source>
        <dbReference type="EMBL" id="KAF1989309.1"/>
    </source>
</evidence>
<feature type="chain" id="PRO_5026008204" evidence="2">
    <location>
        <begin position="26"/>
        <end position="480"/>
    </location>
</feature>
<dbReference type="InterPro" id="IPR028994">
    <property type="entry name" value="Integrin_alpha_N"/>
</dbReference>
<dbReference type="Pfam" id="PF13472">
    <property type="entry name" value="Lipase_GDSL_2"/>
    <property type="match status" value="1"/>
</dbReference>
<keyword evidence="1 2" id="KW-0732">Signal</keyword>
<feature type="signal peptide" evidence="2">
    <location>
        <begin position="1"/>
        <end position="25"/>
    </location>
</feature>
<protein>
    <submittedName>
        <fullName evidence="4">Carbohydrate esterase family 3 protein</fullName>
    </submittedName>
</protein>
<accession>A0A6G1H8H1</accession>
<dbReference type="PANTHER" id="PTHR30383:SF5">
    <property type="entry name" value="SGNH HYDROLASE-TYPE ESTERASE DOMAIN-CONTAINING PROTEIN"/>
    <property type="match status" value="1"/>
</dbReference>
<dbReference type="PANTHER" id="PTHR30383">
    <property type="entry name" value="THIOESTERASE 1/PROTEASE 1/LYSOPHOSPHOLIPASE L1"/>
    <property type="match status" value="1"/>
</dbReference>
<gene>
    <name evidence="4" type="ORF">K402DRAFT_418598</name>
</gene>
<dbReference type="SUPFAM" id="SSF69318">
    <property type="entry name" value="Integrin alpha N-terminal domain"/>
    <property type="match status" value="1"/>
</dbReference>
<dbReference type="AlphaFoldDB" id="A0A6G1H8H1"/>
<evidence type="ECO:0000256" key="2">
    <source>
        <dbReference type="SAM" id="SignalP"/>
    </source>
</evidence>
<evidence type="ECO:0000259" key="3">
    <source>
        <dbReference type="Pfam" id="PF13472"/>
    </source>
</evidence>
<dbReference type="OrthoDB" id="3915838at2759"/>
<evidence type="ECO:0000256" key="1">
    <source>
        <dbReference type="ARBA" id="ARBA00022729"/>
    </source>
</evidence>